<comment type="function">
    <text evidence="1 5">Peptide chain release factor 1 directs the termination of translation in response to the peptide chain termination codons UAG and UAA.</text>
</comment>
<accession>A0A0S1SU82</accession>
<dbReference type="SUPFAM" id="SSF75620">
    <property type="entry name" value="Release factor"/>
    <property type="match status" value="1"/>
</dbReference>
<gene>
    <name evidence="5" type="primary">prfA</name>
    <name evidence="8" type="ORF">PeribacterD1_0361</name>
</gene>
<dbReference type="PROSITE" id="PS00745">
    <property type="entry name" value="RF_PROK_I"/>
    <property type="match status" value="1"/>
</dbReference>
<evidence type="ECO:0000256" key="2">
    <source>
        <dbReference type="ARBA" id="ARBA00010835"/>
    </source>
</evidence>
<dbReference type="InterPro" id="IPR045853">
    <property type="entry name" value="Pep_chain_release_fac_I_sf"/>
</dbReference>
<dbReference type="AlphaFoldDB" id="A0A0S1SL65"/>
<dbReference type="HAMAP" id="MF_00093">
    <property type="entry name" value="Rel_fac_1"/>
    <property type="match status" value="1"/>
</dbReference>
<evidence type="ECO:0000256" key="6">
    <source>
        <dbReference type="NCBIfam" id="TIGR00019"/>
    </source>
</evidence>
<dbReference type="Gene3D" id="3.30.70.1660">
    <property type="match status" value="1"/>
</dbReference>
<reference evidence="9" key="1">
    <citation type="submission" date="2015-10" db="EMBL/GenBank/DDBJ databases">
        <title>Analysis of five complete genome sequences for members of the class Peribacteria in the recently recognized Peregrinibacteria bacterial phylum.</title>
        <authorList>
            <person name="Anantharaman K."/>
            <person name="Brown C.T."/>
            <person name="Burstein D."/>
            <person name="Castelle C.J."/>
            <person name="Probst A.J."/>
            <person name="Thomas B.C."/>
            <person name="Williams K.H."/>
            <person name="Banfield J.F."/>
        </authorList>
    </citation>
    <scope>NUCLEOTIDE SEQUENCE [LARGE SCALE GENOMIC DNA]</scope>
</reference>
<dbReference type="FunFam" id="3.30.70.1660:FF:000002">
    <property type="entry name" value="Peptide chain release factor 1"/>
    <property type="match status" value="1"/>
</dbReference>
<protein>
    <recommendedName>
        <fullName evidence="5 6">Peptide chain release factor 1</fullName>
        <shortName evidence="5">RF-1</shortName>
    </recommendedName>
</protein>
<dbReference type="Gene3D" id="6.10.140.1950">
    <property type="match status" value="1"/>
</dbReference>
<name>A0A0S1SL65_9BACT</name>
<comment type="PTM">
    <text evidence="5">Methylated by PrmC. Methylation increases the termination efficiency of RF1.</text>
</comment>
<dbReference type="InterPro" id="IPR005139">
    <property type="entry name" value="PCRF"/>
</dbReference>
<dbReference type="NCBIfam" id="NF001859">
    <property type="entry name" value="PRK00591.1"/>
    <property type="match status" value="1"/>
</dbReference>
<dbReference type="PATRIC" id="fig|1735161.3.peg.359"/>
<reference evidence="8 9" key="2">
    <citation type="journal article" date="2016" name="PeerJ">
        <title>Analysis of five complete genome sequences for members of the class Peribacteria in the recently recognized Peregrinibacteria bacterial phylum.</title>
        <authorList>
            <person name="Anantharaman K."/>
            <person name="Brown C.T."/>
            <person name="Burstein D."/>
            <person name="Castelle C.J."/>
            <person name="Probst A.J."/>
            <person name="Thomas B.C."/>
            <person name="Williams K.H."/>
            <person name="Banfield J.F."/>
        </authorList>
    </citation>
    <scope>NUCLEOTIDE SEQUENCE [LARGE SCALE GENOMIC DNA]</scope>
    <source>
        <strain evidence="8">RIFOXYD1_FULL_PER-ii_59_16</strain>
    </source>
</reference>
<dbReference type="Pfam" id="PF03462">
    <property type="entry name" value="PCRF"/>
    <property type="match status" value="1"/>
</dbReference>
<dbReference type="Pfam" id="PF00472">
    <property type="entry name" value="RF-1"/>
    <property type="match status" value="1"/>
</dbReference>
<evidence type="ECO:0000256" key="1">
    <source>
        <dbReference type="ARBA" id="ARBA00002986"/>
    </source>
</evidence>
<organism evidence="8 9">
    <name type="scientific">Candidatus Peribacter riflensis</name>
    <dbReference type="NCBI Taxonomy" id="1735162"/>
    <lineage>
        <taxon>Bacteria</taxon>
        <taxon>Candidatus Peregrinibacteriota</taxon>
        <taxon>Candidatus Peribacteria</taxon>
        <taxon>Candidatus Peribacterales</taxon>
        <taxon>Candidatus Peribacteraceae</taxon>
        <taxon>Candidatus Peribacter</taxon>
    </lineage>
</organism>
<comment type="similarity">
    <text evidence="2 5">Belongs to the prokaryotic/mitochondrial release factor family.</text>
</comment>
<dbReference type="InterPro" id="IPR004373">
    <property type="entry name" value="RF-1"/>
</dbReference>
<keyword evidence="3 5" id="KW-0488">Methylation</keyword>
<evidence type="ECO:0000256" key="5">
    <source>
        <dbReference type="HAMAP-Rule" id="MF_00093"/>
    </source>
</evidence>
<keyword evidence="4 5" id="KW-0648">Protein biosynthesis</keyword>
<evidence type="ECO:0000313" key="9">
    <source>
        <dbReference type="Proteomes" id="UP000069135"/>
    </source>
</evidence>
<evidence type="ECO:0000259" key="7">
    <source>
        <dbReference type="PROSITE" id="PS00745"/>
    </source>
</evidence>
<dbReference type="SMART" id="SM00937">
    <property type="entry name" value="PCRF"/>
    <property type="match status" value="1"/>
</dbReference>
<dbReference type="InterPro" id="IPR050057">
    <property type="entry name" value="Prokaryotic/Mito_RF"/>
</dbReference>
<dbReference type="NCBIfam" id="TIGR00019">
    <property type="entry name" value="prfA"/>
    <property type="match status" value="1"/>
</dbReference>
<feature type="domain" description="Prokaryotic-type class I peptide chain release factors" evidence="7">
    <location>
        <begin position="221"/>
        <end position="237"/>
    </location>
</feature>
<dbReference type="PANTHER" id="PTHR43804">
    <property type="entry name" value="LD18447P"/>
    <property type="match status" value="1"/>
</dbReference>
<accession>A0A0S1SQ56</accession>
<evidence type="ECO:0000313" key="8">
    <source>
        <dbReference type="EMBL" id="ALM13058.1"/>
    </source>
</evidence>
<dbReference type="PANTHER" id="PTHR43804:SF7">
    <property type="entry name" value="LD18447P"/>
    <property type="match status" value="1"/>
</dbReference>
<feature type="modified residue" description="N5-methylglutamine" evidence="5">
    <location>
        <position position="228"/>
    </location>
</feature>
<dbReference type="FunFam" id="3.30.160.20:FF:000004">
    <property type="entry name" value="Peptide chain release factor 1"/>
    <property type="match status" value="1"/>
</dbReference>
<keyword evidence="5" id="KW-0963">Cytoplasm</keyword>
<comment type="subcellular location">
    <subcellularLocation>
        <location evidence="5">Cytoplasm</location>
    </subcellularLocation>
</comment>
<accession>A0A0S1SL65</accession>
<evidence type="ECO:0000256" key="4">
    <source>
        <dbReference type="ARBA" id="ARBA00022917"/>
    </source>
</evidence>
<dbReference type="KEGG" id="prf:PeribacterA2_0361"/>
<dbReference type="Gene3D" id="3.30.160.20">
    <property type="match status" value="1"/>
</dbReference>
<evidence type="ECO:0000256" key="3">
    <source>
        <dbReference type="ARBA" id="ARBA00022481"/>
    </source>
</evidence>
<sequence length="350" mass="39281">MIEKLRALAGEYGRIEQEMQDPVLLADSKRMTPLARRYRELEPLVRLLKEYDRCEAAIAFAAKVTEPDLKQLAEDEAALAVTRREELLKAMRAFLVPKDPQDERNVILEVRAGTGGEEAALFAAELLRMYLRYAEQKKWQTELVSKTDAEGGGIKEAVVRVEGPAFGDFKFESGVHRVQRIPETEKKGRVHTSAATVAVLPEAEEVDIAIRPQDLRIDTFRSGGAGGQNVNKVESAIRITHIPTNTVVACQTERSQQRNREIAMSLLRSRIYEAEREKLAKERGEMRAGQIGSGDRSEKIRTYNFPQDRVTDHRINENFSNLPAVMEGGLEGVIEALKKADQDRRVAAVS</sequence>
<proteinExistence type="inferred from homology"/>
<accession>A0A0S1SH82</accession>
<accession>A0A0S1SKP9</accession>
<dbReference type="Proteomes" id="UP000069135">
    <property type="component" value="Chromosome"/>
</dbReference>
<dbReference type="GO" id="GO:0016149">
    <property type="term" value="F:translation release factor activity, codon specific"/>
    <property type="evidence" value="ECO:0007669"/>
    <property type="project" value="UniProtKB-UniRule"/>
</dbReference>
<dbReference type="InterPro" id="IPR000352">
    <property type="entry name" value="Pep_chain_release_fac_I"/>
</dbReference>
<dbReference type="GO" id="GO:0005737">
    <property type="term" value="C:cytoplasm"/>
    <property type="evidence" value="ECO:0007669"/>
    <property type="project" value="UniProtKB-SubCell"/>
</dbReference>
<dbReference type="STRING" id="1735162.PeribacterB2_0361"/>
<dbReference type="EMBL" id="CP013065">
    <property type="protein sequence ID" value="ALM13058.1"/>
    <property type="molecule type" value="Genomic_DNA"/>
</dbReference>